<protein>
    <submittedName>
        <fullName evidence="2">Uncharacterized protein</fullName>
    </submittedName>
</protein>
<dbReference type="EMBL" id="QPFP01000219">
    <property type="protein sequence ID" value="TEB18878.1"/>
    <property type="molecule type" value="Genomic_DNA"/>
</dbReference>
<proteinExistence type="predicted"/>
<evidence type="ECO:0000313" key="2">
    <source>
        <dbReference type="EMBL" id="TEB18878.1"/>
    </source>
</evidence>
<sequence>MSSSNENLSSSPSTPSQSDKETSDYKEYTGPVYSDEEHDSDLSLEDASDISEGELSFPLPAPDPTQESNPNPARENTKRKKDNLTENQIYEAIQKTCWFMEGQRINLPIFLDGLSWGNAQCIGDAKVKEQRTALLSIGASMTHCKWGEFDVRLKVWTIYSEEQ</sequence>
<organism evidence="2 3">
    <name type="scientific">Coprinellus micaceus</name>
    <name type="common">Glistening ink-cap mushroom</name>
    <name type="synonym">Coprinus micaceus</name>
    <dbReference type="NCBI Taxonomy" id="71717"/>
    <lineage>
        <taxon>Eukaryota</taxon>
        <taxon>Fungi</taxon>
        <taxon>Dikarya</taxon>
        <taxon>Basidiomycota</taxon>
        <taxon>Agaricomycotina</taxon>
        <taxon>Agaricomycetes</taxon>
        <taxon>Agaricomycetidae</taxon>
        <taxon>Agaricales</taxon>
        <taxon>Agaricineae</taxon>
        <taxon>Psathyrellaceae</taxon>
        <taxon>Coprinellus</taxon>
    </lineage>
</organism>
<accession>A0A4Y7SC84</accession>
<reference evidence="2 3" key="1">
    <citation type="journal article" date="2019" name="Nat. Ecol. Evol.">
        <title>Megaphylogeny resolves global patterns of mushroom evolution.</title>
        <authorList>
            <person name="Varga T."/>
            <person name="Krizsan K."/>
            <person name="Foldi C."/>
            <person name="Dima B."/>
            <person name="Sanchez-Garcia M."/>
            <person name="Sanchez-Ramirez S."/>
            <person name="Szollosi G.J."/>
            <person name="Szarkandi J.G."/>
            <person name="Papp V."/>
            <person name="Albert L."/>
            <person name="Andreopoulos W."/>
            <person name="Angelini C."/>
            <person name="Antonin V."/>
            <person name="Barry K.W."/>
            <person name="Bougher N.L."/>
            <person name="Buchanan P."/>
            <person name="Buyck B."/>
            <person name="Bense V."/>
            <person name="Catcheside P."/>
            <person name="Chovatia M."/>
            <person name="Cooper J."/>
            <person name="Damon W."/>
            <person name="Desjardin D."/>
            <person name="Finy P."/>
            <person name="Geml J."/>
            <person name="Haridas S."/>
            <person name="Hughes K."/>
            <person name="Justo A."/>
            <person name="Karasinski D."/>
            <person name="Kautmanova I."/>
            <person name="Kiss B."/>
            <person name="Kocsube S."/>
            <person name="Kotiranta H."/>
            <person name="LaButti K.M."/>
            <person name="Lechner B.E."/>
            <person name="Liimatainen K."/>
            <person name="Lipzen A."/>
            <person name="Lukacs Z."/>
            <person name="Mihaltcheva S."/>
            <person name="Morgado L.N."/>
            <person name="Niskanen T."/>
            <person name="Noordeloos M.E."/>
            <person name="Ohm R.A."/>
            <person name="Ortiz-Santana B."/>
            <person name="Ovrebo C."/>
            <person name="Racz N."/>
            <person name="Riley R."/>
            <person name="Savchenko A."/>
            <person name="Shiryaev A."/>
            <person name="Soop K."/>
            <person name="Spirin V."/>
            <person name="Szebenyi C."/>
            <person name="Tomsovsky M."/>
            <person name="Tulloss R.E."/>
            <person name="Uehling J."/>
            <person name="Grigoriev I.V."/>
            <person name="Vagvolgyi C."/>
            <person name="Papp T."/>
            <person name="Martin F.M."/>
            <person name="Miettinen O."/>
            <person name="Hibbett D.S."/>
            <person name="Nagy L.G."/>
        </authorList>
    </citation>
    <scope>NUCLEOTIDE SEQUENCE [LARGE SCALE GENOMIC DNA]</scope>
    <source>
        <strain evidence="2 3">FP101781</strain>
    </source>
</reference>
<comment type="caution">
    <text evidence="2">The sequence shown here is derived from an EMBL/GenBank/DDBJ whole genome shotgun (WGS) entry which is preliminary data.</text>
</comment>
<gene>
    <name evidence="2" type="ORF">FA13DRAFT_1802844</name>
</gene>
<dbReference type="OrthoDB" id="3203379at2759"/>
<feature type="compositionally biased region" description="Basic and acidic residues" evidence="1">
    <location>
        <begin position="18"/>
        <end position="27"/>
    </location>
</feature>
<dbReference type="Proteomes" id="UP000298030">
    <property type="component" value="Unassembled WGS sequence"/>
</dbReference>
<evidence type="ECO:0000256" key="1">
    <source>
        <dbReference type="SAM" id="MobiDB-lite"/>
    </source>
</evidence>
<keyword evidence="3" id="KW-1185">Reference proteome</keyword>
<feature type="compositionally biased region" description="Low complexity" evidence="1">
    <location>
        <begin position="1"/>
        <end position="17"/>
    </location>
</feature>
<dbReference type="AlphaFoldDB" id="A0A4Y7SC84"/>
<name>A0A4Y7SC84_COPMI</name>
<evidence type="ECO:0000313" key="3">
    <source>
        <dbReference type="Proteomes" id="UP000298030"/>
    </source>
</evidence>
<feature type="region of interest" description="Disordered" evidence="1">
    <location>
        <begin position="1"/>
        <end position="85"/>
    </location>
</feature>
<feature type="compositionally biased region" description="Acidic residues" evidence="1">
    <location>
        <begin position="34"/>
        <end position="52"/>
    </location>
</feature>